<dbReference type="InterPro" id="IPR011001">
    <property type="entry name" value="Saposin-like"/>
</dbReference>
<feature type="domain" description="Saposin A-type" evidence="10">
    <location>
        <begin position="30"/>
        <end position="70"/>
    </location>
</feature>
<dbReference type="Gene3D" id="1.10.225.10">
    <property type="entry name" value="Saposin-like"/>
    <property type="match status" value="7"/>
</dbReference>
<evidence type="ECO:0000256" key="5">
    <source>
        <dbReference type="ARBA" id="ARBA00023157"/>
    </source>
</evidence>
<evidence type="ECO:0000256" key="7">
    <source>
        <dbReference type="SAM" id="MobiDB-lite"/>
    </source>
</evidence>
<evidence type="ECO:0000259" key="9">
    <source>
        <dbReference type="PROSITE" id="PS50015"/>
    </source>
</evidence>
<reference evidence="12" key="1">
    <citation type="submission" date="2025-08" db="UniProtKB">
        <authorList>
            <consortium name="RefSeq"/>
        </authorList>
    </citation>
    <scope>IDENTIFICATION</scope>
    <source>
        <tissue evidence="12">Thorax and Abdomen</tissue>
    </source>
</reference>
<evidence type="ECO:0000259" key="10">
    <source>
        <dbReference type="PROSITE" id="PS51110"/>
    </source>
</evidence>
<name>A0A6J0B8C0_NEOLC</name>
<dbReference type="PROSITE" id="PS51110">
    <property type="entry name" value="SAP_A"/>
    <property type="match status" value="2"/>
</dbReference>
<sequence length="906" mass="101135">MKTILLALCAFVAVATARVVISTGGNDKTHLLGSKACTWGPSYWCQNLTTAAGCKATKHCIKSKWENMEVEYDKDSVCDICKDMVKQARDQLESNQTQEDLKAVFEGSCALMQIKIIVKECDELVDQFIPELVETLASQMDPSVVCSVSGLCNSARIDNLLREYQEKMTEDDEIVPKSLFNDELEPDECSKCYTIATHLEHKLEGMSRDQILENMLNTCGQFSSFSDACSSIVLTYFESIYERLSTEFKAENICHLSGQCSSRFHNHEEIDGEIIEVEVRPLSSVGMVDVSDELPCKLCKQLVGHLQDLLVANTTELEFQKVLEGLCKQTKSFAFECTAIVDEYYPQIYSFLTHELDGNSVCQIMGVCPRPSDSVYNGPIWPLLPEKPAAIGVRIMNEKKHNLGENKAGIRKHNLGENGSGLRKQEPKSEAEEMQLPLERMQVSSLAFPVAGGGNEQTCALCEYVLHYLQQVITNPTTEEKVKEEIEKVCSKLPKTVQGDCNQFVDVYGDAIVAILAHEIDPSVLCPSLHLCPTEELVNAWESIPKDMVIVSEVEEKPSCPLCLLAITQLYKVVENNRTEASIEAALDKLCIHLPRNLKGECLELVKVYSKELVDLLIADLTPQEVCVYIKLCEATQSPVPFIENSFPTDKNGEIITNEIPDFPLYPVAKQEVSSDAECVVCEFIMKHLEESMKSKSSRDEVEKIVHGVCHVLPKTVKSQCDDFVNKYADLVIDMLVAEVNPRDICQAISLCGQQIEQMQESISECALCQSVISTIEKELKDPEVDHDIEIIVSKVCKYIPSGKQKKCETMIEVYGHSIINLLLSFVDTKKICTKLALCSDQDYLAMSAASSRLRRFTNLPNPNLAQKRCTWGTAYWCLSDDNAAACNVVDHCREKVWKANSAPSV</sequence>
<dbReference type="InterPro" id="IPR007856">
    <property type="entry name" value="SapB_1"/>
</dbReference>
<evidence type="ECO:0000313" key="11">
    <source>
        <dbReference type="Proteomes" id="UP000829291"/>
    </source>
</evidence>
<gene>
    <name evidence="12" type="primary">LOC107217034</name>
</gene>
<dbReference type="InterPro" id="IPR003119">
    <property type="entry name" value="SAP_A"/>
</dbReference>
<dbReference type="SMART" id="SM00162">
    <property type="entry name" value="SAPA"/>
    <property type="match status" value="2"/>
</dbReference>
<dbReference type="SMART" id="SM00741">
    <property type="entry name" value="SapB"/>
    <property type="match status" value="7"/>
</dbReference>
<feature type="domain" description="Saposin B-type" evidence="9">
    <location>
        <begin position="74"/>
        <end position="156"/>
    </location>
</feature>
<evidence type="ECO:0000256" key="8">
    <source>
        <dbReference type="SAM" id="SignalP"/>
    </source>
</evidence>
<evidence type="ECO:0000313" key="12">
    <source>
        <dbReference type="RefSeq" id="XP_015509878.2"/>
    </source>
</evidence>
<protein>
    <submittedName>
        <fullName evidence="12">Prosaposin</fullName>
    </submittedName>
</protein>
<dbReference type="InterPro" id="IPR008373">
    <property type="entry name" value="Saposin"/>
</dbReference>
<proteinExistence type="predicted"/>
<evidence type="ECO:0000256" key="6">
    <source>
        <dbReference type="ARBA" id="ARBA00023180"/>
    </source>
</evidence>
<feature type="chain" id="PRO_5045389156" evidence="8">
    <location>
        <begin position="18"/>
        <end position="906"/>
    </location>
</feature>
<dbReference type="GO" id="GO:0005764">
    <property type="term" value="C:lysosome"/>
    <property type="evidence" value="ECO:0007669"/>
    <property type="project" value="InterPro"/>
</dbReference>
<feature type="domain" description="Saposin B-type" evidence="9">
    <location>
        <begin position="556"/>
        <end position="637"/>
    </location>
</feature>
<keyword evidence="3 8" id="KW-0732">Signal</keyword>
<dbReference type="SUPFAM" id="SSF47862">
    <property type="entry name" value="Saposin"/>
    <property type="match status" value="6"/>
</dbReference>
<feature type="domain" description="Saposin B-type" evidence="9">
    <location>
        <begin position="762"/>
        <end position="843"/>
    </location>
</feature>
<evidence type="ECO:0000256" key="2">
    <source>
        <dbReference type="ARBA" id="ARBA00022525"/>
    </source>
</evidence>
<feature type="domain" description="Saposin A-type" evidence="10">
    <location>
        <begin position="863"/>
        <end position="903"/>
    </location>
</feature>
<feature type="domain" description="Saposin B-type" evidence="9">
    <location>
        <begin position="292"/>
        <end position="372"/>
    </location>
</feature>
<keyword evidence="2" id="KW-0964">Secreted</keyword>
<dbReference type="Proteomes" id="UP000829291">
    <property type="component" value="Chromosome 1"/>
</dbReference>
<dbReference type="GO" id="GO:0005576">
    <property type="term" value="C:extracellular region"/>
    <property type="evidence" value="ECO:0007669"/>
    <property type="project" value="UniProtKB-SubCell"/>
</dbReference>
<dbReference type="PANTHER" id="PTHR11480">
    <property type="entry name" value="SAPOSIN-RELATED"/>
    <property type="match status" value="1"/>
</dbReference>
<keyword evidence="6" id="KW-0325">Glycoprotein</keyword>
<dbReference type="RefSeq" id="XP_015509878.2">
    <property type="nucleotide sequence ID" value="XM_015654392.2"/>
</dbReference>
<dbReference type="KEGG" id="nlo:107217034"/>
<dbReference type="Pfam" id="PF02199">
    <property type="entry name" value="SapA"/>
    <property type="match status" value="2"/>
</dbReference>
<evidence type="ECO:0000256" key="4">
    <source>
        <dbReference type="ARBA" id="ARBA00022737"/>
    </source>
</evidence>
<keyword evidence="4" id="KW-0677">Repeat</keyword>
<feature type="domain" description="Saposin B-type" evidence="9">
    <location>
        <begin position="675"/>
        <end position="756"/>
    </location>
</feature>
<feature type="domain" description="Saposin B-type" evidence="9">
    <location>
        <begin position="455"/>
        <end position="536"/>
    </location>
</feature>
<dbReference type="PRINTS" id="PR01797">
    <property type="entry name" value="SAPOSIN"/>
</dbReference>
<dbReference type="PROSITE" id="PS50015">
    <property type="entry name" value="SAP_B"/>
    <property type="match status" value="7"/>
</dbReference>
<evidence type="ECO:0000256" key="3">
    <source>
        <dbReference type="ARBA" id="ARBA00022729"/>
    </source>
</evidence>
<feature type="signal peptide" evidence="8">
    <location>
        <begin position="1"/>
        <end position="17"/>
    </location>
</feature>
<dbReference type="GO" id="GO:0016020">
    <property type="term" value="C:membrane"/>
    <property type="evidence" value="ECO:0007669"/>
    <property type="project" value="GOC"/>
</dbReference>
<dbReference type="FunCoup" id="A0A6J0B8C0">
    <property type="interactions" value="858"/>
</dbReference>
<keyword evidence="11" id="KW-1185">Reference proteome</keyword>
<dbReference type="InterPro" id="IPR051428">
    <property type="entry name" value="Sphingo_Act-Surfact_Prot"/>
</dbReference>
<feature type="region of interest" description="Disordered" evidence="7">
    <location>
        <begin position="410"/>
        <end position="430"/>
    </location>
</feature>
<feature type="domain" description="Saposin B-type" evidence="9">
    <location>
        <begin position="185"/>
        <end position="264"/>
    </location>
</feature>
<accession>A0A6J0B8C0</accession>
<dbReference type="Pfam" id="PF03489">
    <property type="entry name" value="SapB_2"/>
    <property type="match status" value="6"/>
</dbReference>
<dbReference type="GeneID" id="107217034"/>
<dbReference type="PANTHER" id="PTHR11480:SF3">
    <property type="entry name" value="BCDNA.GH08312"/>
    <property type="match status" value="1"/>
</dbReference>
<dbReference type="OrthoDB" id="69496at2759"/>
<evidence type="ECO:0000256" key="1">
    <source>
        <dbReference type="ARBA" id="ARBA00004613"/>
    </source>
</evidence>
<dbReference type="GO" id="GO:0006665">
    <property type="term" value="P:sphingolipid metabolic process"/>
    <property type="evidence" value="ECO:0007669"/>
    <property type="project" value="InterPro"/>
</dbReference>
<dbReference type="InterPro" id="IPR008138">
    <property type="entry name" value="SapB_2"/>
</dbReference>
<keyword evidence="5" id="KW-1015">Disulfide bond</keyword>
<dbReference type="InterPro" id="IPR008139">
    <property type="entry name" value="SaposinB_dom"/>
</dbReference>
<comment type="subcellular location">
    <subcellularLocation>
        <location evidence="1">Secreted</location>
    </subcellularLocation>
</comment>
<dbReference type="AlphaFoldDB" id="A0A6J0B8C0"/>
<dbReference type="Pfam" id="PF05184">
    <property type="entry name" value="SapB_1"/>
    <property type="match status" value="6"/>
</dbReference>
<dbReference type="InParanoid" id="A0A6J0B8C0"/>
<organism evidence="12">
    <name type="scientific">Neodiprion lecontei</name>
    <name type="common">Redheaded pine sawfly</name>
    <dbReference type="NCBI Taxonomy" id="441921"/>
    <lineage>
        <taxon>Eukaryota</taxon>
        <taxon>Metazoa</taxon>
        <taxon>Ecdysozoa</taxon>
        <taxon>Arthropoda</taxon>
        <taxon>Hexapoda</taxon>
        <taxon>Insecta</taxon>
        <taxon>Pterygota</taxon>
        <taxon>Neoptera</taxon>
        <taxon>Endopterygota</taxon>
        <taxon>Hymenoptera</taxon>
        <taxon>Tenthredinoidea</taxon>
        <taxon>Diprionidae</taxon>
        <taxon>Diprioninae</taxon>
        <taxon>Neodiprion</taxon>
    </lineage>
</organism>